<evidence type="ECO:0000313" key="1">
    <source>
        <dbReference type="EMBL" id="CAI9757012.1"/>
    </source>
</evidence>
<gene>
    <name evidence="1" type="ORF">FPE_LOCUS4442</name>
</gene>
<organism evidence="1 2">
    <name type="scientific">Fraxinus pennsylvanica</name>
    <dbReference type="NCBI Taxonomy" id="56036"/>
    <lineage>
        <taxon>Eukaryota</taxon>
        <taxon>Viridiplantae</taxon>
        <taxon>Streptophyta</taxon>
        <taxon>Embryophyta</taxon>
        <taxon>Tracheophyta</taxon>
        <taxon>Spermatophyta</taxon>
        <taxon>Magnoliopsida</taxon>
        <taxon>eudicotyledons</taxon>
        <taxon>Gunneridae</taxon>
        <taxon>Pentapetalae</taxon>
        <taxon>asterids</taxon>
        <taxon>lamiids</taxon>
        <taxon>Lamiales</taxon>
        <taxon>Oleaceae</taxon>
        <taxon>Oleeae</taxon>
        <taxon>Fraxinus</taxon>
    </lineage>
</organism>
<dbReference type="PANTHER" id="PTHR21422:SF10">
    <property type="entry name" value="RAB3 GTPASE-ACTIVATING PROTEIN CATALYTIC SUBUNIT"/>
    <property type="match status" value="1"/>
</dbReference>
<name>A0AAD1YYB0_9LAMI</name>
<keyword evidence="2" id="KW-1185">Reference proteome</keyword>
<reference evidence="1" key="1">
    <citation type="submission" date="2023-05" db="EMBL/GenBank/DDBJ databases">
        <authorList>
            <person name="Huff M."/>
        </authorList>
    </citation>
    <scope>NUCLEOTIDE SEQUENCE</scope>
</reference>
<accession>A0AAD1YYB0</accession>
<proteinExistence type="predicted"/>
<evidence type="ECO:0000313" key="2">
    <source>
        <dbReference type="Proteomes" id="UP000834106"/>
    </source>
</evidence>
<sequence>MEGDLKFDFDVDLNDASFIKFWDSKAGVALEGSNAVNADIIPSSAVIAGLVYNSMRDLLASSRGSSPIREGASLSFSAVKSLVLREKEDKIASEFGADERVLSVINSLLNSGRSSSSLVEDANTTSLIKDIHGAPVESFVVKLAEAIGCLKILQKMASFWCIIVTEASGFQGI</sequence>
<dbReference type="PANTHER" id="PTHR21422">
    <property type="entry name" value="RAB3 GTPASE-ACTIVATING PROTEIN CATALYTIC SUBUNIT"/>
    <property type="match status" value="1"/>
</dbReference>
<dbReference type="InterPro" id="IPR045700">
    <property type="entry name" value="Rab3GAP1"/>
</dbReference>
<protein>
    <submittedName>
        <fullName evidence="1">Uncharacterized protein</fullName>
    </submittedName>
</protein>
<dbReference type="GO" id="GO:0005096">
    <property type="term" value="F:GTPase activator activity"/>
    <property type="evidence" value="ECO:0007669"/>
    <property type="project" value="InterPro"/>
</dbReference>
<dbReference type="AlphaFoldDB" id="A0AAD1YYB0"/>
<dbReference type="EMBL" id="OU503037">
    <property type="protein sequence ID" value="CAI9757012.1"/>
    <property type="molecule type" value="Genomic_DNA"/>
</dbReference>
<dbReference type="Proteomes" id="UP000834106">
    <property type="component" value="Chromosome 2"/>
</dbReference>